<sequence length="237" mass="27483">MKIKLLFLLFFIIIKSYSQENKYEKYSIFTQTGIKYGIKNLVTNNENIPAIYNDIKEYRDGLFISKKDKLYGLIDSLNNVKIPFKYKEILYLKNDRFLVSDPSFYLTNSNGVKIGNIKFDNVLSYNSDIIQILKDGKIGYLSINGKLILEPKFEKGDMAIKDFIVVHSKTWNSFGYDLVTIDLNNNVIKRQNIGTMGSYPILFNTKGKLLYKGENNETIYFRNQSEYAIAEKYIGNP</sequence>
<dbReference type="Proteomes" id="UP000267844">
    <property type="component" value="Unassembled WGS sequence"/>
</dbReference>
<accession>A0A3R8UAU1</accession>
<dbReference type="InterPro" id="IPR032774">
    <property type="entry name" value="WG_beta_rep"/>
</dbReference>
<dbReference type="AlphaFoldDB" id="A0A3R8UAU1"/>
<reference evidence="1 2" key="1">
    <citation type="submission" date="2018-10" db="EMBL/GenBank/DDBJ databases">
        <title>Transmission dynamics of multidrug resistant bacteria on intensive care unit surfaces.</title>
        <authorList>
            <person name="D'Souza A.W."/>
            <person name="Potter R.F."/>
            <person name="Wallace M."/>
            <person name="Shupe A."/>
            <person name="Patel S."/>
            <person name="Sun S."/>
            <person name="Gul D."/>
            <person name="Kwon J.H."/>
            <person name="Andleeb S."/>
            <person name="Burnham C.-A.D."/>
            <person name="Dantas G."/>
        </authorList>
    </citation>
    <scope>NUCLEOTIDE SEQUENCE [LARGE SCALE GENOMIC DNA]</scope>
    <source>
        <strain evidence="1 2">WF_348</strain>
    </source>
</reference>
<comment type="caution">
    <text evidence="1">The sequence shown here is derived from an EMBL/GenBank/DDBJ whole genome shotgun (WGS) entry which is preliminary data.</text>
</comment>
<gene>
    <name evidence="1" type="ORF">EGI89_15235</name>
</gene>
<proteinExistence type="predicted"/>
<dbReference type="EMBL" id="RHPO01000067">
    <property type="protein sequence ID" value="RRT86908.1"/>
    <property type="molecule type" value="Genomic_DNA"/>
</dbReference>
<name>A0A3R8UAU1_9FLAO</name>
<dbReference type="RefSeq" id="WP_125350831.1">
    <property type="nucleotide sequence ID" value="NZ_RHPN01000069.1"/>
</dbReference>
<evidence type="ECO:0000313" key="2">
    <source>
        <dbReference type="Proteomes" id="UP000267844"/>
    </source>
</evidence>
<evidence type="ECO:0000313" key="1">
    <source>
        <dbReference type="EMBL" id="RRT86908.1"/>
    </source>
</evidence>
<organism evidence="1 2">
    <name type="scientific">Empedobacter falsenii</name>
    <dbReference type="NCBI Taxonomy" id="343874"/>
    <lineage>
        <taxon>Bacteria</taxon>
        <taxon>Pseudomonadati</taxon>
        <taxon>Bacteroidota</taxon>
        <taxon>Flavobacteriia</taxon>
        <taxon>Flavobacteriales</taxon>
        <taxon>Weeksellaceae</taxon>
        <taxon>Empedobacter</taxon>
    </lineage>
</organism>
<evidence type="ECO:0008006" key="3">
    <source>
        <dbReference type="Google" id="ProtNLM"/>
    </source>
</evidence>
<dbReference type="Pfam" id="PF14903">
    <property type="entry name" value="WG_beta_rep"/>
    <property type="match status" value="1"/>
</dbReference>
<protein>
    <recommendedName>
        <fullName evidence="3">WG repeat-containing protein</fullName>
    </recommendedName>
</protein>